<comment type="caution">
    <text evidence="4">The sequence shown here is derived from an EMBL/GenBank/DDBJ whole genome shotgun (WGS) entry which is preliminary data.</text>
</comment>
<dbReference type="Pfam" id="PF18962">
    <property type="entry name" value="Por_Secre_tail"/>
    <property type="match status" value="1"/>
</dbReference>
<dbReference type="Proteomes" id="UP000486602">
    <property type="component" value="Unassembled WGS sequence"/>
</dbReference>
<evidence type="ECO:0000256" key="2">
    <source>
        <dbReference type="SAM" id="SignalP"/>
    </source>
</evidence>
<keyword evidence="5" id="KW-1185">Reference proteome</keyword>
<evidence type="ECO:0000256" key="1">
    <source>
        <dbReference type="ARBA" id="ARBA00022729"/>
    </source>
</evidence>
<evidence type="ECO:0000313" key="5">
    <source>
        <dbReference type="Proteomes" id="UP000486602"/>
    </source>
</evidence>
<accession>A0A7K3WYU3</accession>
<protein>
    <submittedName>
        <fullName evidence="4">T9SS type A sorting domain-containing protein</fullName>
    </submittedName>
</protein>
<feature type="domain" description="Secretion system C-terminal sorting" evidence="3">
    <location>
        <begin position="419"/>
        <end position="491"/>
    </location>
</feature>
<feature type="chain" id="PRO_5029717444" evidence="2">
    <location>
        <begin position="21"/>
        <end position="492"/>
    </location>
</feature>
<evidence type="ECO:0000259" key="3">
    <source>
        <dbReference type="Pfam" id="PF18962"/>
    </source>
</evidence>
<dbReference type="EMBL" id="JAAGVY010000096">
    <property type="protein sequence ID" value="NEN25855.1"/>
    <property type="molecule type" value="Genomic_DNA"/>
</dbReference>
<keyword evidence="1 2" id="KW-0732">Signal</keyword>
<proteinExistence type="predicted"/>
<reference evidence="4 5" key="1">
    <citation type="submission" date="2020-02" db="EMBL/GenBank/DDBJ databases">
        <title>Out from the shadows clarifying the taxonomy of the family Cryomorphaceae and related taxa by utilizing the GTDB taxonomic framework.</title>
        <authorList>
            <person name="Bowman J.P."/>
        </authorList>
    </citation>
    <scope>NUCLEOTIDE SEQUENCE [LARGE SCALE GENOMIC DNA]</scope>
    <source>
        <strain evidence="4 5">QSSC 1-22</strain>
    </source>
</reference>
<dbReference type="Pfam" id="PF17164">
    <property type="entry name" value="DUF5122"/>
    <property type="match status" value="3"/>
</dbReference>
<dbReference type="NCBIfam" id="TIGR04183">
    <property type="entry name" value="Por_Secre_tail"/>
    <property type="match status" value="1"/>
</dbReference>
<feature type="signal peptide" evidence="2">
    <location>
        <begin position="1"/>
        <end position="20"/>
    </location>
</feature>
<sequence length="492" mass="54380">MKKFVFILILIITCAGRMPAQVINYTIDPSFNSGLTLTRGGVSDIIHTSTNRYLVMGNYLQSYPQAGVFFEQNGQLNEDFSQVGGSYAAEYKDRYIQFGFGLRQFTEDYILYSDFKFEFQKQLYNGPLSNIALDVLILENDNILVAGRFFTDSTLMNTNIESQGLRQLCLIDSLGKPVPGFPMVHCTQPIDAHIVRLDSLSDGSYIISGQFTEVNGYAYNNIAKLNSDFTVDTTFQSPFNPAGIAGVNLIDDLDRIWLTAIEGSTFINQEDVSVSLARLLPNGSVDTTFQIPTILLDYEDYHANSYATVIKDTDDTFIIHGYITSYNGYDVNKIAKIQDNGDLIIGAFSDLGADAAIWGNYSALFGPTVSVVKKLPDGKLIIGGNFSSFGGEPYSCLVRLQPSGFVGVDEKAGRGKLEVYPNPARESIQIRLPDKNQRLTRVQIYDLNGRLVQEVNIVDASGTIDLINLPQGMYVVKAISEKQVLTGKVLVE</sequence>
<dbReference type="InterPro" id="IPR013431">
    <property type="entry name" value="Delta_60_rpt"/>
</dbReference>
<evidence type="ECO:0000313" key="4">
    <source>
        <dbReference type="EMBL" id="NEN25855.1"/>
    </source>
</evidence>
<name>A0A7K3WYU3_9FLAO</name>
<dbReference type="AlphaFoldDB" id="A0A7K3WYU3"/>
<dbReference type="RefSeq" id="WP_163287299.1">
    <property type="nucleotide sequence ID" value="NZ_JAAGVY010000096.1"/>
</dbReference>
<dbReference type="InterPro" id="IPR026444">
    <property type="entry name" value="Secre_tail"/>
</dbReference>
<dbReference type="Gene3D" id="2.80.10.50">
    <property type="match status" value="1"/>
</dbReference>
<organism evidence="4 5">
    <name type="scientific">Cryomorpha ignava</name>
    <dbReference type="NCBI Taxonomy" id="101383"/>
    <lineage>
        <taxon>Bacteria</taxon>
        <taxon>Pseudomonadati</taxon>
        <taxon>Bacteroidota</taxon>
        <taxon>Flavobacteriia</taxon>
        <taxon>Flavobacteriales</taxon>
        <taxon>Cryomorphaceae</taxon>
        <taxon>Cryomorpha</taxon>
    </lineage>
</organism>
<gene>
    <name evidence="4" type="ORF">G3O08_20400</name>
</gene>